<dbReference type="OrthoDB" id="2380967at2"/>
<dbReference type="Pfam" id="PF02120">
    <property type="entry name" value="Flg_hook"/>
    <property type="match status" value="1"/>
</dbReference>
<dbReference type="EMBL" id="LYPA01000043">
    <property type="protein sequence ID" value="OBR66780.1"/>
    <property type="molecule type" value="Genomic_DNA"/>
</dbReference>
<feature type="region of interest" description="Disordered" evidence="1">
    <location>
        <begin position="395"/>
        <end position="433"/>
    </location>
</feature>
<protein>
    <recommendedName>
        <fullName evidence="2">Flagellar hook-length control protein-like C-terminal domain-containing protein</fullName>
    </recommendedName>
</protein>
<organism evidence="3 4">
    <name type="scientific">Paenibacillus oryzae</name>
    <dbReference type="NCBI Taxonomy" id="1844972"/>
    <lineage>
        <taxon>Bacteria</taxon>
        <taxon>Bacillati</taxon>
        <taxon>Bacillota</taxon>
        <taxon>Bacilli</taxon>
        <taxon>Bacillales</taxon>
        <taxon>Paenibacillaceae</taxon>
        <taxon>Paenibacillus</taxon>
    </lineage>
</organism>
<proteinExistence type="predicted"/>
<evidence type="ECO:0000313" key="3">
    <source>
        <dbReference type="EMBL" id="OBR66780.1"/>
    </source>
</evidence>
<dbReference type="Proteomes" id="UP000092024">
    <property type="component" value="Unassembled WGS sequence"/>
</dbReference>
<dbReference type="InterPro" id="IPR038610">
    <property type="entry name" value="FliK-like_C_sf"/>
</dbReference>
<evidence type="ECO:0000256" key="1">
    <source>
        <dbReference type="SAM" id="MobiDB-lite"/>
    </source>
</evidence>
<accession>A0A1A5YMZ7</accession>
<dbReference type="CDD" id="cd17470">
    <property type="entry name" value="T3SS_Flik_C"/>
    <property type="match status" value="1"/>
</dbReference>
<gene>
    <name evidence="3" type="ORF">A7K91_16210</name>
</gene>
<dbReference type="InterPro" id="IPR021136">
    <property type="entry name" value="Flagellar_hook_control-like_C"/>
</dbReference>
<feature type="compositionally biased region" description="Polar residues" evidence="1">
    <location>
        <begin position="395"/>
        <end position="420"/>
    </location>
</feature>
<comment type="caution">
    <text evidence="3">The sequence shown here is derived from an EMBL/GenBank/DDBJ whole genome shotgun (WGS) entry which is preliminary data.</text>
</comment>
<evidence type="ECO:0000259" key="2">
    <source>
        <dbReference type="Pfam" id="PF02120"/>
    </source>
</evidence>
<name>A0A1A5YMZ7_9BACL</name>
<sequence>MDVMVAGSNTAVAPNGSAPVASVKQGTTAAEGAAGFQTVLVKQMGGQAEAQESTAAPNALVASAAGLPQEGAVLPELPELEQLLALMDSLIDQLDAQPEEDAQQSNASPEELLAALEGMQALLVLLGLPAVHLQKAVNEATNAVVQAEDDASQTLTLKSGLQDTLLQLQTLLQQGLHKQVQGQEPAALVAKQLGELAALLKGEAPKQQPSQKETVQTPAWVNTASASAKDASVLLQRMSHQAVHPSILAAAVQGSEVTTQADGGLQQQGEMVAATPVSLLAQQTVREHAPMPAPSQTASTFVLAEDFAETMRGMIVTKFDIRSLNGASEARLTLFPEHLGGVDVRISMQGGVLTAVFMTDTAHAKDMLENQMAQLRSSLQAQGLNVDKLEVTQSESSAVLSGQNGQEQGNRNPFRNSQDQQNDERVTDNAFESEIAEQAAIQELGFGRSINETA</sequence>
<dbReference type="AlphaFoldDB" id="A0A1A5YMZ7"/>
<reference evidence="3 4" key="1">
    <citation type="submission" date="2016-05" db="EMBL/GenBank/DDBJ databases">
        <title>Paenibacillus oryzae. sp. nov., isolated from the rice root.</title>
        <authorList>
            <person name="Zhang J."/>
            <person name="Zhang X."/>
        </authorList>
    </citation>
    <scope>NUCLEOTIDE SEQUENCE [LARGE SCALE GENOMIC DNA]</scope>
    <source>
        <strain evidence="3 4">1DrF-4</strain>
    </source>
</reference>
<dbReference type="Gene3D" id="3.30.750.140">
    <property type="match status" value="1"/>
</dbReference>
<dbReference type="RefSeq" id="WP_068681061.1">
    <property type="nucleotide sequence ID" value="NZ_LYPA01000043.1"/>
</dbReference>
<dbReference type="STRING" id="1844972.A7K91_16210"/>
<evidence type="ECO:0000313" key="4">
    <source>
        <dbReference type="Proteomes" id="UP000092024"/>
    </source>
</evidence>
<keyword evidence="4" id="KW-1185">Reference proteome</keyword>
<feature type="domain" description="Flagellar hook-length control protein-like C-terminal" evidence="2">
    <location>
        <begin position="325"/>
        <end position="396"/>
    </location>
</feature>